<protein>
    <recommendedName>
        <fullName evidence="9">Helicase</fullName>
    </recommendedName>
</protein>
<dbReference type="GO" id="GO:0016787">
    <property type="term" value="F:hydrolase activity"/>
    <property type="evidence" value="ECO:0007669"/>
    <property type="project" value="UniProtKB-KW"/>
</dbReference>
<dbReference type="Pfam" id="PF00176">
    <property type="entry name" value="SNF2-rel_dom"/>
    <property type="match status" value="1"/>
</dbReference>
<evidence type="ECO:0000256" key="2">
    <source>
        <dbReference type="PROSITE-ProRule" id="PRU00325"/>
    </source>
</evidence>
<dbReference type="GO" id="GO:0008270">
    <property type="term" value="F:zinc ion binding"/>
    <property type="evidence" value="ECO:0007669"/>
    <property type="project" value="UniProtKB-KW"/>
</dbReference>
<dbReference type="RefSeq" id="WP_116281988.1">
    <property type="nucleotide sequence ID" value="NZ_NBXA01000007.1"/>
</dbReference>
<dbReference type="PANTHER" id="PTHR10799">
    <property type="entry name" value="SNF2/RAD54 HELICASE FAMILY"/>
    <property type="match status" value="1"/>
</dbReference>
<keyword evidence="2" id="KW-0863">Zinc-finger</keyword>
<dbReference type="SMART" id="SM00490">
    <property type="entry name" value="HELICc"/>
    <property type="match status" value="1"/>
</dbReference>
<dbReference type="PROSITE" id="PS51194">
    <property type="entry name" value="HELICASE_CTER"/>
    <property type="match status" value="1"/>
</dbReference>
<feature type="region of interest" description="Disordered" evidence="3">
    <location>
        <begin position="288"/>
        <end position="321"/>
    </location>
</feature>
<dbReference type="InterPro" id="IPR027417">
    <property type="entry name" value="P-loop_NTPase"/>
</dbReference>
<accession>A0A3E0VZA7</accession>
<dbReference type="PROSITE" id="PS51192">
    <property type="entry name" value="HELICASE_ATP_BIND_1"/>
    <property type="match status" value="1"/>
</dbReference>
<dbReference type="InterPro" id="IPR014001">
    <property type="entry name" value="Helicase_ATP-bd"/>
</dbReference>
<reference evidence="7 8" key="1">
    <citation type="submission" date="2017-04" db="EMBL/GenBank/DDBJ databases">
        <title>Comparative genome analysis of Subtercola boreus.</title>
        <authorList>
            <person name="Cho Y.-J."/>
            <person name="Cho A."/>
            <person name="Kim O.-S."/>
            <person name="Lee J.-I."/>
        </authorList>
    </citation>
    <scope>NUCLEOTIDE SEQUENCE [LARGE SCALE GENOMIC DNA]</scope>
    <source>
        <strain evidence="7 8">P27444</strain>
    </source>
</reference>
<dbReference type="InterPro" id="IPR001650">
    <property type="entry name" value="Helicase_C-like"/>
</dbReference>
<organism evidence="7 8">
    <name type="scientific">Subtercola boreus</name>
    <dbReference type="NCBI Taxonomy" id="120213"/>
    <lineage>
        <taxon>Bacteria</taxon>
        <taxon>Bacillati</taxon>
        <taxon>Actinomycetota</taxon>
        <taxon>Actinomycetes</taxon>
        <taxon>Micrococcales</taxon>
        <taxon>Microbacteriaceae</taxon>
        <taxon>Subtercola</taxon>
    </lineage>
</organism>
<comment type="caution">
    <text evidence="7">The sequence shown here is derived from an EMBL/GenBank/DDBJ whole genome shotgun (WGS) entry which is preliminary data.</text>
</comment>
<dbReference type="EMBL" id="NBXA01000007">
    <property type="protein sequence ID" value="RFA15226.1"/>
    <property type="molecule type" value="Genomic_DNA"/>
</dbReference>
<dbReference type="InterPro" id="IPR000330">
    <property type="entry name" value="SNF2_N"/>
</dbReference>
<feature type="domain" description="Helicase ATP-binding" evidence="5">
    <location>
        <begin position="815"/>
        <end position="978"/>
    </location>
</feature>
<feature type="region of interest" description="Disordered" evidence="3">
    <location>
        <begin position="245"/>
        <end position="276"/>
    </location>
</feature>
<dbReference type="OrthoDB" id="9760715at2"/>
<dbReference type="SMART" id="SM00487">
    <property type="entry name" value="DEXDc"/>
    <property type="match status" value="1"/>
</dbReference>
<dbReference type="InterPro" id="IPR038718">
    <property type="entry name" value="SNF2-like_sf"/>
</dbReference>
<feature type="region of interest" description="Disordered" evidence="3">
    <location>
        <begin position="43"/>
        <end position="78"/>
    </location>
</feature>
<name>A0A3E0VZA7_9MICO</name>
<evidence type="ECO:0000313" key="7">
    <source>
        <dbReference type="EMBL" id="RFA15226.1"/>
    </source>
</evidence>
<dbReference type="AlphaFoldDB" id="A0A3E0VZA7"/>
<feature type="domain" description="SWIM-type" evidence="4">
    <location>
        <begin position="105"/>
        <end position="132"/>
    </location>
</feature>
<dbReference type="GO" id="GO:0005524">
    <property type="term" value="F:ATP binding"/>
    <property type="evidence" value="ECO:0007669"/>
    <property type="project" value="InterPro"/>
</dbReference>
<dbReference type="SUPFAM" id="SSF52540">
    <property type="entry name" value="P-loop containing nucleoside triphosphate hydrolases"/>
    <property type="match status" value="2"/>
</dbReference>
<dbReference type="CDD" id="cd18012">
    <property type="entry name" value="DEXQc_arch_SWI2_SNF2"/>
    <property type="match status" value="1"/>
</dbReference>
<evidence type="ECO:0000256" key="3">
    <source>
        <dbReference type="SAM" id="MobiDB-lite"/>
    </source>
</evidence>
<dbReference type="InterPro" id="IPR049730">
    <property type="entry name" value="SNF2/RAD54-like_C"/>
</dbReference>
<dbReference type="Pfam" id="PF00271">
    <property type="entry name" value="Helicase_C"/>
    <property type="match status" value="1"/>
</dbReference>
<evidence type="ECO:0000259" key="5">
    <source>
        <dbReference type="PROSITE" id="PS51192"/>
    </source>
</evidence>
<feature type="region of interest" description="Disordered" evidence="3">
    <location>
        <begin position="172"/>
        <end position="197"/>
    </location>
</feature>
<keyword evidence="2" id="KW-0479">Metal-binding</keyword>
<feature type="compositionally biased region" description="Low complexity" evidence="3">
    <location>
        <begin position="245"/>
        <end position="270"/>
    </location>
</feature>
<evidence type="ECO:0000313" key="8">
    <source>
        <dbReference type="Proteomes" id="UP000256709"/>
    </source>
</evidence>
<dbReference type="PROSITE" id="PS50966">
    <property type="entry name" value="ZF_SWIM"/>
    <property type="match status" value="1"/>
</dbReference>
<dbReference type="CDD" id="cd18793">
    <property type="entry name" value="SF2_C_SNF"/>
    <property type="match status" value="1"/>
</dbReference>
<proteinExistence type="predicted"/>
<evidence type="ECO:0000259" key="4">
    <source>
        <dbReference type="PROSITE" id="PS50966"/>
    </source>
</evidence>
<dbReference type="Gene3D" id="3.40.50.300">
    <property type="entry name" value="P-loop containing nucleotide triphosphate hydrolases"/>
    <property type="match status" value="1"/>
</dbReference>
<keyword evidence="1" id="KW-0378">Hydrolase</keyword>
<keyword evidence="2" id="KW-0862">Zinc</keyword>
<dbReference type="Proteomes" id="UP000256709">
    <property type="component" value="Unassembled WGS sequence"/>
</dbReference>
<feature type="domain" description="Helicase C-terminal" evidence="6">
    <location>
        <begin position="1103"/>
        <end position="1249"/>
    </location>
</feature>
<evidence type="ECO:0000256" key="1">
    <source>
        <dbReference type="ARBA" id="ARBA00022801"/>
    </source>
</evidence>
<dbReference type="Gene3D" id="3.40.50.10810">
    <property type="entry name" value="Tandem AAA-ATPase domain"/>
    <property type="match status" value="1"/>
</dbReference>
<gene>
    <name evidence="7" type="ORF">B7R21_04140</name>
</gene>
<feature type="compositionally biased region" description="Low complexity" evidence="3">
    <location>
        <begin position="175"/>
        <end position="196"/>
    </location>
</feature>
<dbReference type="InterPro" id="IPR007527">
    <property type="entry name" value="Znf_SWIM"/>
</dbReference>
<sequence>MPSSAFPLVDAADIVRLVGRGAYDRGRAYARAESVLGLRWKPDARADAGPGERGVDAEPGEPGRAPEAVDETPTGSGGALAAEVVGTGPLPYLCRTRLTRMANGYWLPLSSTCSCPVQTNCKHVAATLLSSNQAYLRDLGHAENGALAAPRAHLPADVGEGGARRLRALDGEEGGSAAAPAAASAPTPDSSPEPTAGLLDVESHADAAMAWDRGTEWYPSLAPAVIRKPEIDEGDWRAIVGGAAGAASAPGGGAAATSGTRSAGRARGGTPKPPTRMGLQFEVREFVPRTREQWRGPASRPAQASKANDDTIGQPPRRLGVRPVIRSDSGGYIKANVTWSSFTHQVNRLNLEPEHLRWFAQFAAVHRATRELYTGHETDWLYLDEFTSPLLWHLLDEAARLGIPLLGTKKSAVISRGFEGSVRLDATRGTAGALQLAAVAVIDGTASPRQSVGAIGSHGVYSYELLPALRVSIAPVPNGLSEQALELLERNTDIVVPPDEVDEFVEDFLPRLRRSIDVDSPDDSVELPEVVPPVLVLAARFRAKSVLSLDWSWEYAVGSRMVRAELYPDADGESRSDDASAVLRDPTTERETLARVAEVLAAEPDGASIEALDAFGDLDVATLEPLNPSLALQGYDAAIFTDKTLPRLEGQLGLRVDVVGKRPDYRELTGEPELTFTTVESDKRDWFDLGVVVNVGGYQVPFGPLFKALAKNQKKLLMIDKTYLTLDHPVFDRLRELLDEADTLDEWETGVRISRYQSSLWSEFEELAEDTVQAAAWREAVTGLNELTDIPKPKVPPGVEATLRPYQVEGFQWLAFLEQQRLGGVLADDMGLGKTLQTLAMLAHARNAAPDAPPFLVVAPTSVVSNWLAEAARFTPGLLVRGITSTQAKSRQSVSDAAAGAHVVVTSYTLFRLDASAYRAVEWSGLILDEAQFVKNHTSKLHECAKELDAPFKLAITGTPLENNLMELWSLFDIVAPGLFPAASRFTEEYVRPIERMLDDSLMPKLRRRIRPLMMRRTKQLVAPELPAKQEQVLQIALSPAHRRLYDTFFQKERQKLLGLVDDLDKNRFIVFRSLTLLRMLSLDASLIDEKYRSIPSSKLDALLEQLDDVVAEGHRALIFSQFTSFLGLAAERLTAAGIGFEYLDGSSRNRAKIIDSFKSGTSPVFLISLKAGGFGLNLTEADYVFLLDPWWNPATESQAIDRTHRIGQTKSVNVYRLVAQDTIEEKVMALKEQKSKLFDAVMDDDAVFSSALTADDIRGLLA</sequence>
<evidence type="ECO:0000259" key="6">
    <source>
        <dbReference type="PROSITE" id="PS51194"/>
    </source>
</evidence>
<evidence type="ECO:0008006" key="9">
    <source>
        <dbReference type="Google" id="ProtNLM"/>
    </source>
</evidence>